<organism evidence="2 3">
    <name type="scientific">Dreissena polymorpha</name>
    <name type="common">Zebra mussel</name>
    <name type="synonym">Mytilus polymorpha</name>
    <dbReference type="NCBI Taxonomy" id="45954"/>
    <lineage>
        <taxon>Eukaryota</taxon>
        <taxon>Metazoa</taxon>
        <taxon>Spiralia</taxon>
        <taxon>Lophotrochozoa</taxon>
        <taxon>Mollusca</taxon>
        <taxon>Bivalvia</taxon>
        <taxon>Autobranchia</taxon>
        <taxon>Heteroconchia</taxon>
        <taxon>Euheterodonta</taxon>
        <taxon>Imparidentia</taxon>
        <taxon>Neoheterodontei</taxon>
        <taxon>Myida</taxon>
        <taxon>Dreissenoidea</taxon>
        <taxon>Dreissenidae</taxon>
        <taxon>Dreissena</taxon>
    </lineage>
</organism>
<dbReference type="EMBL" id="JAIWYP010000005">
    <property type="protein sequence ID" value="KAH3822198.1"/>
    <property type="molecule type" value="Genomic_DNA"/>
</dbReference>
<sequence length="67" mass="7352">MVRAKVLLLIGARYFRRQKPGDAADVDDTSAQHAVDSNNRKAKKDQSPDPDADRTLVSANLITPLGY</sequence>
<accession>A0A9D4JVQ6</accession>
<keyword evidence="3" id="KW-1185">Reference proteome</keyword>
<evidence type="ECO:0000256" key="1">
    <source>
        <dbReference type="SAM" id="MobiDB-lite"/>
    </source>
</evidence>
<evidence type="ECO:0000313" key="2">
    <source>
        <dbReference type="EMBL" id="KAH3822198.1"/>
    </source>
</evidence>
<gene>
    <name evidence="2" type="ORF">DPMN_123971</name>
</gene>
<reference evidence="2" key="2">
    <citation type="submission" date="2020-11" db="EMBL/GenBank/DDBJ databases">
        <authorList>
            <person name="McCartney M.A."/>
            <person name="Auch B."/>
            <person name="Kono T."/>
            <person name="Mallez S."/>
            <person name="Becker A."/>
            <person name="Gohl D.M."/>
            <person name="Silverstein K.A.T."/>
            <person name="Koren S."/>
            <person name="Bechman K.B."/>
            <person name="Herman A."/>
            <person name="Abrahante J.E."/>
            <person name="Garbe J."/>
        </authorList>
    </citation>
    <scope>NUCLEOTIDE SEQUENCE</scope>
    <source>
        <strain evidence="2">Duluth1</strain>
        <tissue evidence="2">Whole animal</tissue>
    </source>
</reference>
<dbReference type="AlphaFoldDB" id="A0A9D4JVQ6"/>
<evidence type="ECO:0000313" key="3">
    <source>
        <dbReference type="Proteomes" id="UP000828390"/>
    </source>
</evidence>
<feature type="compositionally biased region" description="Basic and acidic residues" evidence="1">
    <location>
        <begin position="44"/>
        <end position="54"/>
    </location>
</feature>
<proteinExistence type="predicted"/>
<feature type="region of interest" description="Disordered" evidence="1">
    <location>
        <begin position="21"/>
        <end position="67"/>
    </location>
</feature>
<dbReference type="Proteomes" id="UP000828390">
    <property type="component" value="Unassembled WGS sequence"/>
</dbReference>
<comment type="caution">
    <text evidence="2">The sequence shown here is derived from an EMBL/GenBank/DDBJ whole genome shotgun (WGS) entry which is preliminary data.</text>
</comment>
<reference evidence="2" key="1">
    <citation type="journal article" date="2019" name="bioRxiv">
        <title>The Genome of the Zebra Mussel, Dreissena polymorpha: A Resource for Invasive Species Research.</title>
        <authorList>
            <person name="McCartney M.A."/>
            <person name="Auch B."/>
            <person name="Kono T."/>
            <person name="Mallez S."/>
            <person name="Zhang Y."/>
            <person name="Obille A."/>
            <person name="Becker A."/>
            <person name="Abrahante J.E."/>
            <person name="Garbe J."/>
            <person name="Badalamenti J.P."/>
            <person name="Herman A."/>
            <person name="Mangelson H."/>
            <person name="Liachko I."/>
            <person name="Sullivan S."/>
            <person name="Sone E.D."/>
            <person name="Koren S."/>
            <person name="Silverstein K.A.T."/>
            <person name="Beckman K.B."/>
            <person name="Gohl D.M."/>
        </authorList>
    </citation>
    <scope>NUCLEOTIDE SEQUENCE</scope>
    <source>
        <strain evidence="2">Duluth1</strain>
        <tissue evidence="2">Whole animal</tissue>
    </source>
</reference>
<name>A0A9D4JVQ6_DREPO</name>
<protein>
    <submittedName>
        <fullName evidence="2">Uncharacterized protein</fullName>
    </submittedName>
</protein>